<dbReference type="Gene3D" id="2.40.10.10">
    <property type="entry name" value="Trypsin-like serine proteases"/>
    <property type="match status" value="2"/>
</dbReference>
<evidence type="ECO:0000259" key="2">
    <source>
        <dbReference type="PROSITE" id="PS50240"/>
    </source>
</evidence>
<dbReference type="Ensembl" id="ENSLCAT00010061372.1">
    <property type="protein sequence ID" value="ENSLCAP00010059755.1"/>
    <property type="gene ID" value="ENSLCAG00010027821.1"/>
</dbReference>
<reference evidence="4" key="1">
    <citation type="submission" date="2015-09" db="EMBL/GenBank/DDBJ databases">
        <authorList>
            <person name="Sai Rama Sridatta P."/>
        </authorList>
    </citation>
    <scope>NUCLEOTIDE SEQUENCE [LARGE SCALE GENOMIC DNA]</scope>
</reference>
<dbReference type="InterPro" id="IPR050850">
    <property type="entry name" value="Peptidase_S1_Elastase_sf"/>
</dbReference>
<reference evidence="3" key="2">
    <citation type="submission" date="2025-08" db="UniProtKB">
        <authorList>
            <consortium name="Ensembl"/>
        </authorList>
    </citation>
    <scope>IDENTIFICATION</scope>
</reference>
<dbReference type="SUPFAM" id="SSF50494">
    <property type="entry name" value="Trypsin-like serine proteases"/>
    <property type="match status" value="1"/>
</dbReference>
<keyword evidence="4" id="KW-1185">Reference proteome</keyword>
<dbReference type="InParanoid" id="A0A4W6GAC7"/>
<dbReference type="InterPro" id="IPR001254">
    <property type="entry name" value="Trypsin_dom"/>
</dbReference>
<reference evidence="3" key="3">
    <citation type="submission" date="2025-09" db="UniProtKB">
        <authorList>
            <consortium name="Ensembl"/>
        </authorList>
    </citation>
    <scope>IDENTIFICATION</scope>
</reference>
<evidence type="ECO:0000313" key="3">
    <source>
        <dbReference type="Ensembl" id="ENSLCAP00010059755.1"/>
    </source>
</evidence>
<feature type="domain" description="Peptidase S1" evidence="2">
    <location>
        <begin position="2"/>
        <end position="274"/>
    </location>
</feature>
<dbReference type="InterPro" id="IPR001314">
    <property type="entry name" value="Peptidase_S1A"/>
</dbReference>
<name>A0A4W6GAC7_LATCA</name>
<dbReference type="FunFam" id="2.40.10.10:FF:000004">
    <property type="entry name" value="Tryptase gamma 1"/>
    <property type="match status" value="1"/>
</dbReference>
<dbReference type="STRING" id="8187.ENSLCAP00010059755"/>
<dbReference type="PRINTS" id="PR00722">
    <property type="entry name" value="CHYMOTRYPSIN"/>
</dbReference>
<dbReference type="GeneTree" id="ENSGT01030000234528"/>
<organism evidence="3 4">
    <name type="scientific">Lates calcarifer</name>
    <name type="common">Barramundi</name>
    <name type="synonym">Holocentrus calcarifer</name>
    <dbReference type="NCBI Taxonomy" id="8187"/>
    <lineage>
        <taxon>Eukaryota</taxon>
        <taxon>Metazoa</taxon>
        <taxon>Chordata</taxon>
        <taxon>Craniata</taxon>
        <taxon>Vertebrata</taxon>
        <taxon>Euteleostomi</taxon>
        <taxon>Actinopterygii</taxon>
        <taxon>Neopterygii</taxon>
        <taxon>Teleostei</taxon>
        <taxon>Neoteleostei</taxon>
        <taxon>Acanthomorphata</taxon>
        <taxon>Carangaria</taxon>
        <taxon>Carangaria incertae sedis</taxon>
        <taxon>Centropomidae</taxon>
        <taxon>Lates</taxon>
    </lineage>
</organism>
<gene>
    <name evidence="3" type="primary">ela3l</name>
</gene>
<evidence type="ECO:0000313" key="4">
    <source>
        <dbReference type="Proteomes" id="UP000314980"/>
    </source>
</evidence>
<sequence length="318" mass="34872">MVISELIQQIMPSIHIHNLPLTVSLMLSFFHLQISLQYERDGVWRHTCGGSLIAANWVMTAAHCINTKLSYRVFVGKYNLVEEEAGSQAILPENIIVHEKWNPIFVALGNDIALIKLSQSVTLSDQVQLACIPAAGTVLPNLYPCYITGWGRLYTGGPIADKLQQALMPVADHATCSQPDWWGIAVRTTMVCAGGDGIVAGCNVSLFCVCEQRGNYFQLCVFSKNKLNYYLSCKASTTCFGNTVLNYATKANLNINAVSLFKLRLVQRIRGVLFSSHSCVIKLTRNNVTYAPIILGKTMVLIVILTVVPCPSPSASTT</sequence>
<proteinExistence type="predicted"/>
<dbReference type="PROSITE" id="PS00134">
    <property type="entry name" value="TRYPSIN_HIS"/>
    <property type="match status" value="1"/>
</dbReference>
<dbReference type="InterPro" id="IPR043504">
    <property type="entry name" value="Peptidase_S1_PA_chymotrypsin"/>
</dbReference>
<dbReference type="Proteomes" id="UP000314980">
    <property type="component" value="Unassembled WGS sequence"/>
</dbReference>
<dbReference type="GO" id="GO:0004252">
    <property type="term" value="F:serine-type endopeptidase activity"/>
    <property type="evidence" value="ECO:0007669"/>
    <property type="project" value="InterPro"/>
</dbReference>
<keyword evidence="1" id="KW-1015">Disulfide bond</keyword>
<dbReference type="Pfam" id="PF00089">
    <property type="entry name" value="Trypsin"/>
    <property type="match status" value="1"/>
</dbReference>
<accession>A0A4W6GAC7</accession>
<evidence type="ECO:0000256" key="1">
    <source>
        <dbReference type="ARBA" id="ARBA00023157"/>
    </source>
</evidence>
<dbReference type="CDD" id="cd00190">
    <property type="entry name" value="Tryp_SPc"/>
    <property type="match status" value="1"/>
</dbReference>
<dbReference type="SMART" id="SM00020">
    <property type="entry name" value="Tryp_SPc"/>
    <property type="match status" value="1"/>
</dbReference>
<dbReference type="InterPro" id="IPR018114">
    <property type="entry name" value="TRYPSIN_HIS"/>
</dbReference>
<protein>
    <submittedName>
        <fullName evidence="3">Elastase 3 like</fullName>
    </submittedName>
</protein>
<dbReference type="GO" id="GO:0006508">
    <property type="term" value="P:proteolysis"/>
    <property type="evidence" value="ECO:0007669"/>
    <property type="project" value="InterPro"/>
</dbReference>
<dbReference type="PROSITE" id="PS50240">
    <property type="entry name" value="TRYPSIN_DOM"/>
    <property type="match status" value="1"/>
</dbReference>
<dbReference type="InterPro" id="IPR009003">
    <property type="entry name" value="Peptidase_S1_PA"/>
</dbReference>
<dbReference type="GO" id="GO:0005615">
    <property type="term" value="C:extracellular space"/>
    <property type="evidence" value="ECO:0007669"/>
    <property type="project" value="TreeGrafter"/>
</dbReference>
<dbReference type="AlphaFoldDB" id="A0A4W6GAC7"/>
<dbReference type="PANTHER" id="PTHR24257">
    <property type="entry name" value="CHYMOTRYPSIN-LIKE ELASTASE FAMILY MEMBER"/>
    <property type="match status" value="1"/>
</dbReference>
<dbReference type="PANTHER" id="PTHR24257:SF31">
    <property type="entry name" value="ELASTASE 3 LIKE ISOFORM X1"/>
    <property type="match status" value="1"/>
</dbReference>